<name>A0A0D2H6Y1_9EURO</name>
<dbReference type="OrthoDB" id="4161035at2759"/>
<evidence type="ECO:0000256" key="1">
    <source>
        <dbReference type="SAM" id="MobiDB-lite"/>
    </source>
</evidence>
<dbReference type="AlphaFoldDB" id="A0A0D2H6Y1"/>
<reference evidence="2 3" key="1">
    <citation type="submission" date="2015-01" db="EMBL/GenBank/DDBJ databases">
        <title>The Genome Sequence of Fonsecaea multimorphosa CBS 102226.</title>
        <authorList>
            <consortium name="The Broad Institute Genomics Platform"/>
            <person name="Cuomo C."/>
            <person name="de Hoog S."/>
            <person name="Gorbushina A."/>
            <person name="Stielow B."/>
            <person name="Teixiera M."/>
            <person name="Abouelleil A."/>
            <person name="Chapman S.B."/>
            <person name="Priest M."/>
            <person name="Young S.K."/>
            <person name="Wortman J."/>
            <person name="Nusbaum C."/>
            <person name="Birren B."/>
        </authorList>
    </citation>
    <scope>NUCLEOTIDE SEQUENCE [LARGE SCALE GENOMIC DNA]</scope>
    <source>
        <strain evidence="2 3">CBS 102226</strain>
    </source>
</reference>
<feature type="region of interest" description="Disordered" evidence="1">
    <location>
        <begin position="1"/>
        <end position="23"/>
    </location>
</feature>
<feature type="compositionally biased region" description="Basic and acidic residues" evidence="1">
    <location>
        <begin position="284"/>
        <end position="300"/>
    </location>
</feature>
<dbReference type="Proteomes" id="UP000053411">
    <property type="component" value="Unassembled WGS sequence"/>
</dbReference>
<protein>
    <submittedName>
        <fullName evidence="2">Uncharacterized protein</fullName>
    </submittedName>
</protein>
<evidence type="ECO:0000313" key="3">
    <source>
        <dbReference type="Proteomes" id="UP000053411"/>
    </source>
</evidence>
<dbReference type="GeneID" id="27712154"/>
<keyword evidence="3" id="KW-1185">Reference proteome</keyword>
<accession>A0A0D2H6Y1</accession>
<feature type="region of interest" description="Disordered" evidence="1">
    <location>
        <begin position="284"/>
        <end position="333"/>
    </location>
</feature>
<dbReference type="VEuPathDB" id="FungiDB:Z520_06408"/>
<gene>
    <name evidence="2" type="ORF">Z520_06408</name>
</gene>
<evidence type="ECO:0000313" key="2">
    <source>
        <dbReference type="EMBL" id="KIX97630.1"/>
    </source>
</evidence>
<dbReference type="RefSeq" id="XP_016631753.1">
    <property type="nucleotide sequence ID" value="XM_016776908.1"/>
</dbReference>
<sequence length="333" mass="38970">MADINPPDVSQHTAAQRQDVASSTPEPAAFRFWKEIRARQETLDLFLGHVFALAPTPGATIKPFYQQYRLAGALKSSSAQLVRQKNVDLNAMRVNKEFRDAGSRLVYGRYVFHFEDPENCQWWTEHIGNQNLANLRMLAVKMYSGWDIDWLKSESGWDTKSNRISYDVDLCQEEQWHRFFSRLRYRHNLDRLDLDFSRWGLFDAFEGLTEEWQAEVRKWREALLEKLLDLRGFQIVNISDPCGIAIPRADIPEWRETMTQAREPAPPVNPTPVPLEQTLQHLRDMRRQSEYRERMDQKSQKKERKDKKKRKRLERKAKEAGSSSKATGSADAE</sequence>
<organism evidence="2 3">
    <name type="scientific">Fonsecaea multimorphosa CBS 102226</name>
    <dbReference type="NCBI Taxonomy" id="1442371"/>
    <lineage>
        <taxon>Eukaryota</taxon>
        <taxon>Fungi</taxon>
        <taxon>Dikarya</taxon>
        <taxon>Ascomycota</taxon>
        <taxon>Pezizomycotina</taxon>
        <taxon>Eurotiomycetes</taxon>
        <taxon>Chaetothyriomycetidae</taxon>
        <taxon>Chaetothyriales</taxon>
        <taxon>Herpotrichiellaceae</taxon>
        <taxon>Fonsecaea</taxon>
    </lineage>
</organism>
<dbReference type="EMBL" id="KN848073">
    <property type="protein sequence ID" value="KIX97630.1"/>
    <property type="molecule type" value="Genomic_DNA"/>
</dbReference>
<proteinExistence type="predicted"/>
<feature type="compositionally biased region" description="Polar residues" evidence="1">
    <location>
        <begin position="8"/>
        <end position="23"/>
    </location>
</feature>
<feature type="compositionally biased region" description="Basic residues" evidence="1">
    <location>
        <begin position="301"/>
        <end position="315"/>
    </location>
</feature>